<dbReference type="OrthoDB" id="1165052at2759"/>
<organism evidence="1 2">
    <name type="scientific">Parasponia andersonii</name>
    <name type="common">Sponia andersonii</name>
    <dbReference type="NCBI Taxonomy" id="3476"/>
    <lineage>
        <taxon>Eukaryota</taxon>
        <taxon>Viridiplantae</taxon>
        <taxon>Streptophyta</taxon>
        <taxon>Embryophyta</taxon>
        <taxon>Tracheophyta</taxon>
        <taxon>Spermatophyta</taxon>
        <taxon>Magnoliopsida</taxon>
        <taxon>eudicotyledons</taxon>
        <taxon>Gunneridae</taxon>
        <taxon>Pentapetalae</taxon>
        <taxon>rosids</taxon>
        <taxon>fabids</taxon>
        <taxon>Rosales</taxon>
        <taxon>Cannabaceae</taxon>
        <taxon>Parasponia</taxon>
    </lineage>
</organism>
<dbReference type="PANTHER" id="PTHR11439:SF467">
    <property type="entry name" value="INTEGRASE CATALYTIC DOMAIN-CONTAINING PROTEIN"/>
    <property type="match status" value="1"/>
</dbReference>
<sequence>MTRPEIAFTVNNLRQFLQAPMTAHWAACKRVLRYLQGIPFHGLWFKPASSLHLERFSDTDWASCVDDRHSTTGYCVYPCGYLINWCSKKLQVIARSSTEA</sequence>
<proteinExistence type="predicted"/>
<dbReference type="PANTHER" id="PTHR11439">
    <property type="entry name" value="GAG-POL-RELATED RETROTRANSPOSON"/>
    <property type="match status" value="1"/>
</dbReference>
<comment type="caution">
    <text evidence="1">The sequence shown here is derived from an EMBL/GenBank/DDBJ whole genome shotgun (WGS) entry which is preliminary data.</text>
</comment>
<dbReference type="AlphaFoldDB" id="A0A2P5AGV7"/>
<protein>
    <submittedName>
        <fullName evidence="1">Uncharacterized protein</fullName>
    </submittedName>
</protein>
<dbReference type="Proteomes" id="UP000237105">
    <property type="component" value="Unassembled WGS sequence"/>
</dbReference>
<accession>A0A2P5AGV7</accession>
<evidence type="ECO:0000313" key="1">
    <source>
        <dbReference type="EMBL" id="PON35772.1"/>
    </source>
</evidence>
<keyword evidence="2" id="KW-1185">Reference proteome</keyword>
<name>A0A2P5AGV7_PARAD</name>
<dbReference type="STRING" id="3476.A0A2P5AGV7"/>
<evidence type="ECO:0000313" key="2">
    <source>
        <dbReference type="Proteomes" id="UP000237105"/>
    </source>
</evidence>
<dbReference type="CDD" id="cd09272">
    <property type="entry name" value="RNase_HI_RT_Ty1"/>
    <property type="match status" value="1"/>
</dbReference>
<reference evidence="2" key="1">
    <citation type="submission" date="2016-06" db="EMBL/GenBank/DDBJ databases">
        <title>Parallel loss of symbiosis genes in relatives of nitrogen-fixing non-legume Parasponia.</title>
        <authorList>
            <person name="Van Velzen R."/>
            <person name="Holmer R."/>
            <person name="Bu F."/>
            <person name="Rutten L."/>
            <person name="Van Zeijl A."/>
            <person name="Liu W."/>
            <person name="Santuari L."/>
            <person name="Cao Q."/>
            <person name="Sharma T."/>
            <person name="Shen D."/>
            <person name="Roswanjaya Y."/>
            <person name="Wardhani T."/>
            <person name="Kalhor M.S."/>
            <person name="Jansen J."/>
            <person name="Van den Hoogen J."/>
            <person name="Gungor B."/>
            <person name="Hartog M."/>
            <person name="Hontelez J."/>
            <person name="Verver J."/>
            <person name="Yang W.-C."/>
            <person name="Schijlen E."/>
            <person name="Repin R."/>
            <person name="Schilthuizen M."/>
            <person name="Schranz E."/>
            <person name="Heidstra R."/>
            <person name="Miyata K."/>
            <person name="Fedorova E."/>
            <person name="Kohlen W."/>
            <person name="Bisseling T."/>
            <person name="Smit S."/>
            <person name="Geurts R."/>
        </authorList>
    </citation>
    <scope>NUCLEOTIDE SEQUENCE [LARGE SCALE GENOMIC DNA]</scope>
    <source>
        <strain evidence="2">cv. WU1-14</strain>
    </source>
</reference>
<gene>
    <name evidence="1" type="ORF">PanWU01x14_333740</name>
</gene>
<dbReference type="EMBL" id="JXTB01000597">
    <property type="protein sequence ID" value="PON35772.1"/>
    <property type="molecule type" value="Genomic_DNA"/>
</dbReference>